<proteinExistence type="predicted"/>
<dbReference type="InParanoid" id="A0A0C3K0R8"/>
<accession>A0A0C3K0R8</accession>
<keyword evidence="2" id="KW-1185">Reference proteome</keyword>
<protein>
    <submittedName>
        <fullName evidence="1">Uncharacterized protein</fullName>
    </submittedName>
</protein>
<reference evidence="2" key="2">
    <citation type="submission" date="2015-01" db="EMBL/GenBank/DDBJ databases">
        <title>Evolutionary Origins and Diversification of the Mycorrhizal Mutualists.</title>
        <authorList>
            <consortium name="DOE Joint Genome Institute"/>
            <consortium name="Mycorrhizal Genomics Consortium"/>
            <person name="Kohler A."/>
            <person name="Kuo A."/>
            <person name="Nagy L.G."/>
            <person name="Floudas D."/>
            <person name="Copeland A."/>
            <person name="Barry K.W."/>
            <person name="Cichocki N."/>
            <person name="Veneault-Fourrey C."/>
            <person name="LaButti K."/>
            <person name="Lindquist E.A."/>
            <person name="Lipzen A."/>
            <person name="Lundell T."/>
            <person name="Morin E."/>
            <person name="Murat C."/>
            <person name="Riley R."/>
            <person name="Ohm R."/>
            <person name="Sun H."/>
            <person name="Tunlid A."/>
            <person name="Henrissat B."/>
            <person name="Grigoriev I.V."/>
            <person name="Hibbett D.S."/>
            <person name="Martin F."/>
        </authorList>
    </citation>
    <scope>NUCLEOTIDE SEQUENCE [LARGE SCALE GENOMIC DNA]</scope>
    <source>
        <strain evidence="2">Marx 270</strain>
    </source>
</reference>
<dbReference type="AlphaFoldDB" id="A0A0C3K0R8"/>
<sequence>MSANRAPHLSQLIHAETPNPVEAEKATLKARFATASAALIAKAKCLPDDKPELWEEKVMWMHQWEEKTEWEDD</sequence>
<reference evidence="1 2" key="1">
    <citation type="submission" date="2014-04" db="EMBL/GenBank/DDBJ databases">
        <authorList>
            <consortium name="DOE Joint Genome Institute"/>
            <person name="Kuo A."/>
            <person name="Kohler A."/>
            <person name="Costa M.D."/>
            <person name="Nagy L.G."/>
            <person name="Floudas D."/>
            <person name="Copeland A."/>
            <person name="Barry K.W."/>
            <person name="Cichocki N."/>
            <person name="Veneault-Fourrey C."/>
            <person name="LaButti K."/>
            <person name="Lindquist E.A."/>
            <person name="Lipzen A."/>
            <person name="Lundell T."/>
            <person name="Morin E."/>
            <person name="Murat C."/>
            <person name="Sun H."/>
            <person name="Tunlid A."/>
            <person name="Henrissat B."/>
            <person name="Grigoriev I.V."/>
            <person name="Hibbett D.S."/>
            <person name="Martin F."/>
            <person name="Nordberg H.P."/>
            <person name="Cantor M.N."/>
            <person name="Hua S.X."/>
        </authorList>
    </citation>
    <scope>NUCLEOTIDE SEQUENCE [LARGE SCALE GENOMIC DNA]</scope>
    <source>
        <strain evidence="1 2">Marx 270</strain>
    </source>
</reference>
<dbReference type="EMBL" id="KN831977">
    <property type="protein sequence ID" value="KIO03192.1"/>
    <property type="molecule type" value="Genomic_DNA"/>
</dbReference>
<organism evidence="1 2">
    <name type="scientific">Pisolithus tinctorius Marx 270</name>
    <dbReference type="NCBI Taxonomy" id="870435"/>
    <lineage>
        <taxon>Eukaryota</taxon>
        <taxon>Fungi</taxon>
        <taxon>Dikarya</taxon>
        <taxon>Basidiomycota</taxon>
        <taxon>Agaricomycotina</taxon>
        <taxon>Agaricomycetes</taxon>
        <taxon>Agaricomycetidae</taxon>
        <taxon>Boletales</taxon>
        <taxon>Sclerodermatineae</taxon>
        <taxon>Pisolithaceae</taxon>
        <taxon>Pisolithus</taxon>
    </lineage>
</organism>
<evidence type="ECO:0000313" key="2">
    <source>
        <dbReference type="Proteomes" id="UP000054217"/>
    </source>
</evidence>
<name>A0A0C3K0R8_PISTI</name>
<dbReference type="HOGENOM" id="CLU_043974_2_1_1"/>
<dbReference type="Proteomes" id="UP000054217">
    <property type="component" value="Unassembled WGS sequence"/>
</dbReference>
<evidence type="ECO:0000313" key="1">
    <source>
        <dbReference type="EMBL" id="KIO03192.1"/>
    </source>
</evidence>
<gene>
    <name evidence="1" type="ORF">M404DRAFT_27179</name>
</gene>